<keyword evidence="2" id="KW-1185">Reference proteome</keyword>
<dbReference type="Proteomes" id="UP001239111">
    <property type="component" value="Chromosome 1"/>
</dbReference>
<comment type="caution">
    <text evidence="1">The sequence shown here is derived from an EMBL/GenBank/DDBJ whole genome shotgun (WGS) entry which is preliminary data.</text>
</comment>
<gene>
    <name evidence="1" type="ORF">QAD02_024165</name>
</gene>
<evidence type="ECO:0000313" key="1">
    <source>
        <dbReference type="EMBL" id="KAJ8688370.1"/>
    </source>
</evidence>
<protein>
    <submittedName>
        <fullName evidence="1">Uncharacterized protein</fullName>
    </submittedName>
</protein>
<name>A0ACC2PY84_9HYME</name>
<dbReference type="EMBL" id="CM056741">
    <property type="protein sequence ID" value="KAJ8688370.1"/>
    <property type="molecule type" value="Genomic_DNA"/>
</dbReference>
<accession>A0ACC2PY84</accession>
<organism evidence="1 2">
    <name type="scientific">Eretmocerus hayati</name>
    <dbReference type="NCBI Taxonomy" id="131215"/>
    <lineage>
        <taxon>Eukaryota</taxon>
        <taxon>Metazoa</taxon>
        <taxon>Ecdysozoa</taxon>
        <taxon>Arthropoda</taxon>
        <taxon>Hexapoda</taxon>
        <taxon>Insecta</taxon>
        <taxon>Pterygota</taxon>
        <taxon>Neoptera</taxon>
        <taxon>Endopterygota</taxon>
        <taxon>Hymenoptera</taxon>
        <taxon>Apocrita</taxon>
        <taxon>Proctotrupomorpha</taxon>
        <taxon>Chalcidoidea</taxon>
        <taxon>Aphelinidae</taxon>
        <taxon>Aphelininae</taxon>
        <taxon>Eretmocerus</taxon>
    </lineage>
</organism>
<evidence type="ECO:0000313" key="2">
    <source>
        <dbReference type="Proteomes" id="UP001239111"/>
    </source>
</evidence>
<reference evidence="1" key="1">
    <citation type="submission" date="2023-04" db="EMBL/GenBank/DDBJ databases">
        <title>A chromosome-level genome assembly of the parasitoid wasp Eretmocerus hayati.</title>
        <authorList>
            <person name="Zhong Y."/>
            <person name="Liu S."/>
            <person name="Liu Y."/>
        </authorList>
    </citation>
    <scope>NUCLEOTIDE SEQUENCE</scope>
    <source>
        <strain evidence="1">ZJU_SS_LIU_2023</strain>
    </source>
</reference>
<sequence length="370" mass="42347">MVLPIDEEFQNESPRLLEPQANLKKPSSCGEFDAIQFKPELGEFHIKYEPEEAVESIGPNDEVTNEVAAKDFTAKTGPHLVTPSLKRKRVAKGEQHQQRKRRRKEAKRARKPKQEAGSVVNFILFEHPDDTPMEILSRAANDHGVKLRYSFSKDGSSHVCSISFNNAEVAQAVGSTRKEAKMNAAAAGLQQLQKYDYTIRVTEHRSKLIHRDDFQSLSAERKVYTLDHHNIGFKMMTSMGWFVSGELGKLSQGTTQPVIPDQKLRRRCIGFDQDRKENEFLQKCFNVLEDYIREDTLDELKFSSFTHEEMSLIEFAAQKMKLLTKRSGKVNRILRVMKVRYPKQKLNLLLKSGGSLGNYQLIKPTVCDYL</sequence>
<proteinExistence type="predicted"/>